<evidence type="ECO:0000256" key="1">
    <source>
        <dbReference type="SAM" id="Phobius"/>
    </source>
</evidence>
<dbReference type="AlphaFoldDB" id="A0A4R9B4S1"/>
<dbReference type="EMBL" id="SOHH01000073">
    <property type="protein sequence ID" value="TFD76064.1"/>
    <property type="molecule type" value="Genomic_DNA"/>
</dbReference>
<proteinExistence type="predicted"/>
<reference evidence="2 3" key="1">
    <citation type="submission" date="2019-03" db="EMBL/GenBank/DDBJ databases">
        <title>Genomics of glacier-inhabiting Cryobacterium strains.</title>
        <authorList>
            <person name="Liu Q."/>
            <person name="Xin Y.-H."/>
        </authorList>
    </citation>
    <scope>NUCLEOTIDE SEQUENCE [LARGE SCALE GENOMIC DNA]</scope>
    <source>
        <strain evidence="2 3">Hh4</strain>
    </source>
</reference>
<keyword evidence="1" id="KW-1133">Transmembrane helix</keyword>
<dbReference type="RefSeq" id="WP_134524073.1">
    <property type="nucleotide sequence ID" value="NZ_SOHH01000073.1"/>
</dbReference>
<feature type="transmembrane region" description="Helical" evidence="1">
    <location>
        <begin position="63"/>
        <end position="83"/>
    </location>
</feature>
<keyword evidence="1" id="KW-0812">Transmembrane</keyword>
<protein>
    <submittedName>
        <fullName evidence="2">Uncharacterized protein</fullName>
    </submittedName>
</protein>
<name>A0A4R9B4S1_9MICO</name>
<dbReference type="OrthoDB" id="9944148at2"/>
<feature type="transmembrane region" description="Helical" evidence="1">
    <location>
        <begin position="12"/>
        <end position="30"/>
    </location>
</feature>
<organism evidence="2 3">
    <name type="scientific">Cryobacterium fucosi</name>
    <dbReference type="NCBI Taxonomy" id="1259157"/>
    <lineage>
        <taxon>Bacteria</taxon>
        <taxon>Bacillati</taxon>
        <taxon>Actinomycetota</taxon>
        <taxon>Actinomycetes</taxon>
        <taxon>Micrococcales</taxon>
        <taxon>Microbacteriaceae</taxon>
        <taxon>Cryobacterium</taxon>
    </lineage>
</organism>
<feature type="transmembrane region" description="Helical" evidence="1">
    <location>
        <begin position="36"/>
        <end position="56"/>
    </location>
</feature>
<comment type="caution">
    <text evidence="2">The sequence shown here is derived from an EMBL/GenBank/DDBJ whole genome shotgun (WGS) entry which is preliminary data.</text>
</comment>
<keyword evidence="3" id="KW-1185">Reference proteome</keyword>
<dbReference type="Proteomes" id="UP000298313">
    <property type="component" value="Unassembled WGS sequence"/>
</dbReference>
<evidence type="ECO:0000313" key="3">
    <source>
        <dbReference type="Proteomes" id="UP000298313"/>
    </source>
</evidence>
<keyword evidence="1" id="KW-0472">Membrane</keyword>
<feature type="transmembrane region" description="Helical" evidence="1">
    <location>
        <begin position="95"/>
        <end position="114"/>
    </location>
</feature>
<accession>A0A4R9B4S1</accession>
<sequence length="125" mass="12218">MIAPALHRATLVLGVVAVASCLFALTAGLGETFNLIHVRGAGIAVLVVLGGLAIIAGARAVPVLGLAAGAGLIACAVLQLAQLGQPLNLLSGDGSTMSLFGGLGIGLAAVWLVGRASARTSKGRQ</sequence>
<evidence type="ECO:0000313" key="2">
    <source>
        <dbReference type="EMBL" id="TFD76064.1"/>
    </source>
</evidence>
<gene>
    <name evidence="2" type="ORF">E3T48_10850</name>
</gene>